<reference evidence="1" key="1">
    <citation type="submission" date="2021-02" db="EMBL/GenBank/DDBJ databases">
        <title>Neisseriaceae sp. 26B isolated from the cloaca of a Common Toad-headed Turtle (Mesoclemmys nasuta).</title>
        <authorList>
            <person name="Spergser J."/>
            <person name="Busse H.-J."/>
        </authorList>
    </citation>
    <scope>NUCLEOTIDE SEQUENCE</scope>
    <source>
        <strain evidence="1">26B</strain>
    </source>
</reference>
<dbReference type="EMBL" id="CP069798">
    <property type="protein sequence ID" value="QRQ80824.1"/>
    <property type="molecule type" value="Genomic_DNA"/>
</dbReference>
<name>A0A892ZGX8_9NEIS</name>
<keyword evidence="2" id="KW-1185">Reference proteome</keyword>
<dbReference type="Proteomes" id="UP000653156">
    <property type="component" value="Chromosome"/>
</dbReference>
<organism evidence="1 2">
    <name type="scientific">Paralysiella testudinis</name>
    <dbReference type="NCBI Taxonomy" id="2809020"/>
    <lineage>
        <taxon>Bacteria</taxon>
        <taxon>Pseudomonadati</taxon>
        <taxon>Pseudomonadota</taxon>
        <taxon>Betaproteobacteria</taxon>
        <taxon>Neisseriales</taxon>
        <taxon>Neisseriaceae</taxon>
        <taxon>Paralysiella</taxon>
    </lineage>
</organism>
<proteinExistence type="predicted"/>
<evidence type="ECO:0000313" key="1">
    <source>
        <dbReference type="EMBL" id="QRQ80824.1"/>
    </source>
</evidence>
<dbReference type="AlphaFoldDB" id="A0A892ZGX8"/>
<evidence type="ECO:0000313" key="2">
    <source>
        <dbReference type="Proteomes" id="UP000653156"/>
    </source>
</evidence>
<sequence>MANPAAAAQMKAVRGLSAAEIALAQTVFQHGIDYAAVRIYAGAWWLRSPNMAVAPGNGIYFPPAHCCADFAAGSLGQQAWLIHELTHVWQHQQGFPLWWGGLLLGLRGAYLRRRGYRYPPPVQIAHLGCLNMEQQADVLAHYFLACQPAHTPYQPHIPQYRRLLRPFWANPHDARLLPRY</sequence>
<dbReference type="KEGG" id="ptes:JQU52_08670"/>
<protein>
    <submittedName>
        <fullName evidence="1">Type IV secretion protein Rhs</fullName>
    </submittedName>
</protein>
<accession>A0A892ZGX8</accession>
<gene>
    <name evidence="1" type="ORF">JQU52_08670</name>
</gene>
<dbReference type="RefSeq" id="WP_230338113.1">
    <property type="nucleotide sequence ID" value="NZ_CP069798.1"/>
</dbReference>